<sequence length="428" mass="46989">MGSCTVMVDVSVPIQLGSTDSGYDIDIASVDPYHEYPAPLDTPKSDITFTGKSESSHWNICWKHDASGTHRTDPWSTTVDDYCFYVNGLCFLWASPCSGGCSQIDVCSYAWFCPQLRYATEAEFSAALPTLNANRTAFFHKCAATVLDPYFWHCDYANTFVRVPDNHWNELVLVCSLHGLQQLCSGRVDSLYAALVTEQYAGASYREQNGSTEKKVLRAEGGTEPGAATELSSWTTQTAWGDEAGVKSAIENYSSIGEPWFTVQSTEAAKWADTEGANASSAPRKLWSELYLMNPWTKYNNDGSGQLGMSWTTPVVYCGNYSCFTGVVSADLTLDRVDGILEQQWTGLRKDLSAEPWSYELLPNTSSIFIVNRASPRFPAQEGMLIGRSSDGGDEREFSARSGELTLATESESEAAPQPARARASDKV</sequence>
<accession>A0ABN9TJT1</accession>
<dbReference type="Proteomes" id="UP001189429">
    <property type="component" value="Unassembled WGS sequence"/>
</dbReference>
<gene>
    <name evidence="2" type="ORF">PCOR1329_LOCUS39255</name>
</gene>
<evidence type="ECO:0000313" key="2">
    <source>
        <dbReference type="EMBL" id="CAK0845469.1"/>
    </source>
</evidence>
<evidence type="ECO:0008006" key="4">
    <source>
        <dbReference type="Google" id="ProtNLM"/>
    </source>
</evidence>
<organism evidence="2 3">
    <name type="scientific">Prorocentrum cordatum</name>
    <dbReference type="NCBI Taxonomy" id="2364126"/>
    <lineage>
        <taxon>Eukaryota</taxon>
        <taxon>Sar</taxon>
        <taxon>Alveolata</taxon>
        <taxon>Dinophyceae</taxon>
        <taxon>Prorocentrales</taxon>
        <taxon>Prorocentraceae</taxon>
        <taxon>Prorocentrum</taxon>
    </lineage>
</organism>
<dbReference type="EMBL" id="CAUYUJ010014740">
    <property type="protein sequence ID" value="CAK0845469.1"/>
    <property type="molecule type" value="Genomic_DNA"/>
</dbReference>
<keyword evidence="3" id="KW-1185">Reference proteome</keyword>
<protein>
    <recommendedName>
        <fullName evidence="4">Phospholipase B-like</fullName>
    </recommendedName>
</protein>
<comment type="caution">
    <text evidence="2">The sequence shown here is derived from an EMBL/GenBank/DDBJ whole genome shotgun (WGS) entry which is preliminary data.</text>
</comment>
<evidence type="ECO:0000313" key="3">
    <source>
        <dbReference type="Proteomes" id="UP001189429"/>
    </source>
</evidence>
<feature type="region of interest" description="Disordered" evidence="1">
    <location>
        <begin position="383"/>
        <end position="428"/>
    </location>
</feature>
<proteinExistence type="predicted"/>
<reference evidence="2" key="1">
    <citation type="submission" date="2023-10" db="EMBL/GenBank/DDBJ databases">
        <authorList>
            <person name="Chen Y."/>
            <person name="Shah S."/>
            <person name="Dougan E. K."/>
            <person name="Thang M."/>
            <person name="Chan C."/>
        </authorList>
    </citation>
    <scope>NUCLEOTIDE SEQUENCE [LARGE SCALE GENOMIC DNA]</scope>
</reference>
<evidence type="ECO:0000256" key="1">
    <source>
        <dbReference type="SAM" id="MobiDB-lite"/>
    </source>
</evidence>
<name>A0ABN9TJT1_9DINO</name>